<protein>
    <submittedName>
        <fullName evidence="2">Uncharacterized protein</fullName>
    </submittedName>
</protein>
<proteinExistence type="predicted"/>
<evidence type="ECO:0000313" key="2">
    <source>
        <dbReference type="EMBL" id="AKD04678.1"/>
    </source>
</evidence>
<dbReference type="HOGENOM" id="CLU_1584995_0_0_10"/>
<dbReference type="AlphaFoldDB" id="A0A0E3ZHT6"/>
<sequence>MQISLNYRFLIALLALLAVGSGAISILLTMMLWLPSAGVPLWGQQSVSTHLFAYSVVFGFILGWIATKATRRALRTRQVLPLHWHLKSQTLIDRLPSRTFNRAFMFALAGACMATIMVLLIDLRQLHFIPFAEYLVLTTVYSICFTAAITVMSVYRALGDDTMRHSKV</sequence>
<organism evidence="2 3">
    <name type="scientific">Pontibacter korlensis</name>
    <dbReference type="NCBI Taxonomy" id="400092"/>
    <lineage>
        <taxon>Bacteria</taxon>
        <taxon>Pseudomonadati</taxon>
        <taxon>Bacteroidota</taxon>
        <taxon>Cytophagia</taxon>
        <taxon>Cytophagales</taxon>
        <taxon>Hymenobacteraceae</taxon>
        <taxon>Pontibacter</taxon>
    </lineage>
</organism>
<dbReference type="RefSeq" id="WP_046312547.1">
    <property type="nucleotide sequence ID" value="NZ_CBCSCY010000008.1"/>
</dbReference>
<keyword evidence="1" id="KW-0812">Transmembrane</keyword>
<evidence type="ECO:0000313" key="3">
    <source>
        <dbReference type="Proteomes" id="UP000033109"/>
    </source>
</evidence>
<accession>A0A0E3ZHT6</accession>
<dbReference type="Proteomes" id="UP000033109">
    <property type="component" value="Chromosome"/>
</dbReference>
<keyword evidence="1" id="KW-1133">Transmembrane helix</keyword>
<dbReference type="EMBL" id="CP009621">
    <property type="protein sequence ID" value="AKD04678.1"/>
    <property type="molecule type" value="Genomic_DNA"/>
</dbReference>
<dbReference type="PATRIC" id="fig|400092.3.peg.3991"/>
<keyword evidence="1" id="KW-0472">Membrane</keyword>
<dbReference type="KEGG" id="pko:PKOR_18220"/>
<name>A0A0E3ZHT6_9BACT</name>
<dbReference type="OrthoDB" id="852245at2"/>
<evidence type="ECO:0000256" key="1">
    <source>
        <dbReference type="SAM" id="Phobius"/>
    </source>
</evidence>
<feature type="transmembrane region" description="Helical" evidence="1">
    <location>
        <begin position="103"/>
        <end position="123"/>
    </location>
</feature>
<feature type="transmembrane region" description="Helical" evidence="1">
    <location>
        <begin position="49"/>
        <end position="67"/>
    </location>
</feature>
<feature type="transmembrane region" description="Helical" evidence="1">
    <location>
        <begin position="135"/>
        <end position="158"/>
    </location>
</feature>
<reference evidence="2 3" key="1">
    <citation type="journal article" date="2015" name="Sci. Rep.">
        <title>Unraveling adaptation of Pontibacter korlensis to radiation and infertility in desert through complete genome and comparative transcriptomic analysis.</title>
        <authorList>
            <person name="Dai J."/>
            <person name="Dai W."/>
            <person name="Qiu C."/>
            <person name="Yang Z."/>
            <person name="Zhang Y."/>
            <person name="Zhou M."/>
            <person name="Zhang L."/>
            <person name="Fang C."/>
            <person name="Gao Q."/>
            <person name="Yang Q."/>
            <person name="Li X."/>
            <person name="Wang Z."/>
            <person name="Wang Z."/>
            <person name="Jia Z."/>
            <person name="Chen X."/>
        </authorList>
    </citation>
    <scope>NUCLEOTIDE SEQUENCE [LARGE SCALE GENOMIC DNA]</scope>
    <source>
        <strain evidence="2 3">X14-1T</strain>
    </source>
</reference>
<gene>
    <name evidence="2" type="ORF">PKOR_18220</name>
</gene>
<keyword evidence="3" id="KW-1185">Reference proteome</keyword>